<keyword evidence="2" id="KW-1185">Reference proteome</keyword>
<dbReference type="Proteomes" id="UP000472276">
    <property type="component" value="Unassembled WGS sequence"/>
</dbReference>
<dbReference type="Ensembl" id="ENSOABT00000017687.2">
    <property type="protein sequence ID" value="ENSOABP00000017154.1"/>
    <property type="gene ID" value="ENSOABG00000008408.2"/>
</dbReference>
<protein>
    <submittedName>
        <fullName evidence="1">Uncharacterized protein</fullName>
    </submittedName>
</protein>
<organism evidence="1 2">
    <name type="scientific">Oreochromis aureus</name>
    <name type="common">Israeli tilapia</name>
    <name type="synonym">Chromis aureus</name>
    <dbReference type="NCBI Taxonomy" id="47969"/>
    <lineage>
        <taxon>Eukaryota</taxon>
        <taxon>Metazoa</taxon>
        <taxon>Chordata</taxon>
        <taxon>Craniata</taxon>
        <taxon>Vertebrata</taxon>
        <taxon>Euteleostomi</taxon>
        <taxon>Actinopterygii</taxon>
        <taxon>Neopterygii</taxon>
        <taxon>Teleostei</taxon>
        <taxon>Neoteleostei</taxon>
        <taxon>Acanthomorphata</taxon>
        <taxon>Ovalentaria</taxon>
        <taxon>Cichlomorphae</taxon>
        <taxon>Cichliformes</taxon>
        <taxon>Cichlidae</taxon>
        <taxon>African cichlids</taxon>
        <taxon>Pseudocrenilabrinae</taxon>
        <taxon>Oreochromini</taxon>
        <taxon>Oreochromis</taxon>
    </lineage>
</organism>
<reference evidence="1" key="1">
    <citation type="submission" date="2025-08" db="UniProtKB">
        <authorList>
            <consortium name="Ensembl"/>
        </authorList>
    </citation>
    <scope>IDENTIFICATION</scope>
</reference>
<accession>A0A668SRC6</accession>
<dbReference type="AlphaFoldDB" id="A0A668SRC6"/>
<reference evidence="1" key="2">
    <citation type="submission" date="2025-09" db="UniProtKB">
        <authorList>
            <consortium name="Ensembl"/>
        </authorList>
    </citation>
    <scope>IDENTIFICATION</scope>
</reference>
<sequence length="87" mass="9655">MTKVSCLIFSSWSEHDVLVTLDGPHYHSDPPPPLSEVIRRPGVSVSVCGQLRARPLLHSLMGRMEESALMETNYKAIIVVTANARVR</sequence>
<name>A0A668SRC6_OREAU</name>
<evidence type="ECO:0000313" key="1">
    <source>
        <dbReference type="Ensembl" id="ENSOABP00000017154.1"/>
    </source>
</evidence>
<evidence type="ECO:0000313" key="2">
    <source>
        <dbReference type="Proteomes" id="UP000472276"/>
    </source>
</evidence>
<proteinExistence type="predicted"/>